<dbReference type="Proteomes" id="UP000797356">
    <property type="component" value="Chromosome 4"/>
</dbReference>
<dbReference type="AlphaFoldDB" id="A0A8K0I6S1"/>
<dbReference type="GO" id="GO:0003886">
    <property type="term" value="F:DNA (cytosine-5-)-methyltransferase activity"/>
    <property type="evidence" value="ECO:0007669"/>
    <property type="project" value="TreeGrafter"/>
</dbReference>
<dbReference type="Gene3D" id="3.40.50.150">
    <property type="entry name" value="Vaccinia Virus protein VP39"/>
    <property type="match status" value="1"/>
</dbReference>
<reference evidence="1" key="2">
    <citation type="submission" date="2019-07" db="EMBL/GenBank/DDBJ databases">
        <authorList>
            <person name="Yang Y."/>
            <person name="Bocs S."/>
            <person name="Baudouin L."/>
        </authorList>
    </citation>
    <scope>NUCLEOTIDE SEQUENCE</scope>
    <source>
        <tissue evidence="1">Spear leaf of Hainan Tall coconut</tissue>
    </source>
</reference>
<name>A0A8K0I6S1_COCNU</name>
<organism evidence="1 2">
    <name type="scientific">Cocos nucifera</name>
    <name type="common">Coconut palm</name>
    <dbReference type="NCBI Taxonomy" id="13894"/>
    <lineage>
        <taxon>Eukaryota</taxon>
        <taxon>Viridiplantae</taxon>
        <taxon>Streptophyta</taxon>
        <taxon>Embryophyta</taxon>
        <taxon>Tracheophyta</taxon>
        <taxon>Spermatophyta</taxon>
        <taxon>Magnoliopsida</taxon>
        <taxon>Liliopsida</taxon>
        <taxon>Arecaceae</taxon>
        <taxon>Arecoideae</taxon>
        <taxon>Cocoseae</taxon>
        <taxon>Attaleinae</taxon>
        <taxon>Cocos</taxon>
    </lineage>
</organism>
<dbReference type="PANTHER" id="PTHR10629">
    <property type="entry name" value="CYTOSINE-SPECIFIC METHYLTRANSFERASE"/>
    <property type="match status" value="1"/>
</dbReference>
<dbReference type="EMBL" id="CM017875">
    <property type="protein sequence ID" value="KAG1338413.1"/>
    <property type="molecule type" value="Genomic_DNA"/>
</dbReference>
<evidence type="ECO:0000313" key="1">
    <source>
        <dbReference type="EMBL" id="KAG1338413.1"/>
    </source>
</evidence>
<dbReference type="OrthoDB" id="5376140at2759"/>
<dbReference type="GO" id="GO:0005634">
    <property type="term" value="C:nucleus"/>
    <property type="evidence" value="ECO:0007669"/>
    <property type="project" value="TreeGrafter"/>
</dbReference>
<protein>
    <submittedName>
        <fullName evidence="1">Putative DNA (Cytosine-5)-methyltransferase CMT2</fullName>
    </submittedName>
</protein>
<gene>
    <name evidence="1" type="ORF">COCNU_04G007190</name>
</gene>
<reference evidence="1" key="1">
    <citation type="journal article" date="2017" name="Gigascience">
        <title>The genome draft of coconut (Cocos nucifera).</title>
        <authorList>
            <person name="Xiao Y."/>
            <person name="Xu P."/>
            <person name="Fan H."/>
            <person name="Baudouin L."/>
            <person name="Xia W."/>
            <person name="Bocs S."/>
            <person name="Xu J."/>
            <person name="Li Q."/>
            <person name="Guo A."/>
            <person name="Zhou L."/>
            <person name="Li J."/>
            <person name="Wu Y."/>
            <person name="Ma Z."/>
            <person name="Armero A."/>
            <person name="Issali A.E."/>
            <person name="Liu N."/>
            <person name="Peng M."/>
            <person name="Yang Y."/>
        </authorList>
    </citation>
    <scope>NUCLEOTIDE SEQUENCE</scope>
    <source>
        <tissue evidence="1">Spear leaf of Hainan Tall coconut</tissue>
    </source>
</reference>
<dbReference type="InterPro" id="IPR029063">
    <property type="entry name" value="SAM-dependent_MTases_sf"/>
</dbReference>
<keyword evidence="2" id="KW-1185">Reference proteome</keyword>
<evidence type="ECO:0000313" key="2">
    <source>
        <dbReference type="Proteomes" id="UP000797356"/>
    </source>
</evidence>
<sequence length="131" mass="15137">MEVCSKHRMNHGPMLRWAVDVSEASCESLKLNHPETQVRNETVNDFFDLLKEWEKLCKRYVVNIGKKKDSTSWKSNAEDSRKEAQSYSAMPAGEYEVLRLVGICYGDPTNVGKRGLKFKVCNLFHFVLFVF</sequence>
<dbReference type="GO" id="GO:0003677">
    <property type="term" value="F:DNA binding"/>
    <property type="evidence" value="ECO:0007669"/>
    <property type="project" value="TreeGrafter"/>
</dbReference>
<dbReference type="InterPro" id="IPR050390">
    <property type="entry name" value="C5-Methyltransferase"/>
</dbReference>
<accession>A0A8K0I6S1</accession>
<comment type="caution">
    <text evidence="1">The sequence shown here is derived from an EMBL/GenBank/DDBJ whole genome shotgun (WGS) entry which is preliminary data.</text>
</comment>
<proteinExistence type="predicted"/>
<dbReference type="PANTHER" id="PTHR10629:SF34">
    <property type="entry name" value="DNA (CYTOSINE-5)-METHYLTRANSFERASE CMT2"/>
    <property type="match status" value="1"/>
</dbReference>
<dbReference type="GO" id="GO:0044027">
    <property type="term" value="P:negative regulation of gene expression via chromosomal CpG island methylation"/>
    <property type="evidence" value="ECO:0007669"/>
    <property type="project" value="TreeGrafter"/>
</dbReference>